<comment type="caution">
    <text evidence="8">The sequence shown here is derived from an EMBL/GenBank/DDBJ whole genome shotgun (WGS) entry which is preliminary data.</text>
</comment>
<evidence type="ECO:0000256" key="5">
    <source>
        <dbReference type="SAM" id="MobiDB-lite"/>
    </source>
</evidence>
<feature type="transmembrane region" description="Helical" evidence="6">
    <location>
        <begin position="12"/>
        <end position="32"/>
    </location>
</feature>
<keyword evidence="9" id="KW-1185">Reference proteome</keyword>
<dbReference type="InterPro" id="IPR004853">
    <property type="entry name" value="Sugar_P_trans_dom"/>
</dbReference>
<feature type="transmembrane region" description="Helical" evidence="6">
    <location>
        <begin position="226"/>
        <end position="244"/>
    </location>
</feature>
<keyword evidence="3 6" id="KW-1133">Transmembrane helix</keyword>
<dbReference type="AlphaFoldDB" id="A0AAE1AV51"/>
<evidence type="ECO:0000256" key="1">
    <source>
        <dbReference type="ARBA" id="ARBA00004141"/>
    </source>
</evidence>
<evidence type="ECO:0000259" key="7">
    <source>
        <dbReference type="Pfam" id="PF03151"/>
    </source>
</evidence>
<sequence>MEGESVSVLRRILAALFYGLSSMLIVIINKLVLTSYGFPSFQVLGLGQIIASVLVLYTAKLTRIITYPDMSMDTVKKVWPLPLIYICNLIFGLGGTQRLSLPMFTVLRRFSILFTMIGEYYILKVKASIFVQVTVYLMILGAVVAAGSDLAFDMTGYFFILMNDFATAANGVYTKQKLGAKNLGKYGLLFYNSLIMFLPSLALTLYTGDLLKAVLFPHWTDPVFLAQFLLSCVMGFILNYSIILCTAYNSALTTTIVGVLKNLIVTYLGMFLGGDYIFSTTNFIGINISVAGSIMYTYVNFSQRQPQPSAIASSIPPSDKSGEAPRGDQLVHL</sequence>
<feature type="compositionally biased region" description="Basic and acidic residues" evidence="5">
    <location>
        <begin position="320"/>
        <end position="333"/>
    </location>
</feature>
<comment type="subcellular location">
    <subcellularLocation>
        <location evidence="1">Membrane</location>
        <topology evidence="1">Multi-pass membrane protein</topology>
    </subcellularLocation>
</comment>
<feature type="domain" description="Sugar phosphate transporter" evidence="7">
    <location>
        <begin position="14"/>
        <end position="296"/>
    </location>
</feature>
<feature type="region of interest" description="Disordered" evidence="5">
    <location>
        <begin position="309"/>
        <end position="333"/>
    </location>
</feature>
<dbReference type="EMBL" id="JAWDGP010001105">
    <property type="protein sequence ID" value="KAK3794585.1"/>
    <property type="molecule type" value="Genomic_DNA"/>
</dbReference>
<proteinExistence type="predicted"/>
<gene>
    <name evidence="8" type="ORF">RRG08_003734</name>
</gene>
<evidence type="ECO:0000313" key="8">
    <source>
        <dbReference type="EMBL" id="KAK3794585.1"/>
    </source>
</evidence>
<feature type="transmembrane region" description="Helical" evidence="6">
    <location>
        <begin position="276"/>
        <end position="299"/>
    </location>
</feature>
<dbReference type="Pfam" id="PF03151">
    <property type="entry name" value="TPT"/>
    <property type="match status" value="1"/>
</dbReference>
<keyword evidence="4 6" id="KW-0472">Membrane</keyword>
<keyword evidence="2 6" id="KW-0812">Transmembrane</keyword>
<dbReference type="PANTHER" id="PTHR11132">
    <property type="entry name" value="SOLUTE CARRIER FAMILY 35"/>
    <property type="match status" value="1"/>
</dbReference>
<feature type="transmembrane region" description="Helical" evidence="6">
    <location>
        <begin position="154"/>
        <end position="174"/>
    </location>
</feature>
<protein>
    <recommendedName>
        <fullName evidence="7">Sugar phosphate transporter domain-containing protein</fullName>
    </recommendedName>
</protein>
<accession>A0AAE1AV51</accession>
<evidence type="ECO:0000256" key="6">
    <source>
        <dbReference type="SAM" id="Phobius"/>
    </source>
</evidence>
<evidence type="ECO:0000256" key="3">
    <source>
        <dbReference type="ARBA" id="ARBA00022989"/>
    </source>
</evidence>
<feature type="transmembrane region" description="Helical" evidence="6">
    <location>
        <begin position="186"/>
        <end position="206"/>
    </location>
</feature>
<feature type="transmembrane region" description="Helical" evidence="6">
    <location>
        <begin position="101"/>
        <end position="122"/>
    </location>
</feature>
<name>A0AAE1AV51_9GAST</name>
<feature type="transmembrane region" description="Helical" evidence="6">
    <location>
        <begin position="38"/>
        <end position="57"/>
    </location>
</feature>
<dbReference type="Proteomes" id="UP001283361">
    <property type="component" value="Unassembled WGS sequence"/>
</dbReference>
<evidence type="ECO:0000256" key="4">
    <source>
        <dbReference type="ARBA" id="ARBA00023136"/>
    </source>
</evidence>
<feature type="transmembrane region" description="Helical" evidence="6">
    <location>
        <begin position="129"/>
        <end position="148"/>
    </location>
</feature>
<dbReference type="GO" id="GO:0016020">
    <property type="term" value="C:membrane"/>
    <property type="evidence" value="ECO:0007669"/>
    <property type="project" value="UniProtKB-SubCell"/>
</dbReference>
<feature type="compositionally biased region" description="Low complexity" evidence="5">
    <location>
        <begin position="309"/>
        <end position="318"/>
    </location>
</feature>
<feature type="transmembrane region" description="Helical" evidence="6">
    <location>
        <begin position="78"/>
        <end position="95"/>
    </location>
</feature>
<reference evidence="8" key="1">
    <citation type="journal article" date="2023" name="G3 (Bethesda)">
        <title>A reference genome for the long-term kleptoplast-retaining sea slug Elysia crispata morphotype clarki.</title>
        <authorList>
            <person name="Eastman K.E."/>
            <person name="Pendleton A.L."/>
            <person name="Shaikh M.A."/>
            <person name="Suttiyut T."/>
            <person name="Ogas R."/>
            <person name="Tomko P."/>
            <person name="Gavelis G."/>
            <person name="Widhalm J.R."/>
            <person name="Wisecaver J.H."/>
        </authorList>
    </citation>
    <scope>NUCLEOTIDE SEQUENCE</scope>
    <source>
        <strain evidence="8">ECLA1</strain>
    </source>
</reference>
<evidence type="ECO:0000313" key="9">
    <source>
        <dbReference type="Proteomes" id="UP001283361"/>
    </source>
</evidence>
<organism evidence="8 9">
    <name type="scientific">Elysia crispata</name>
    <name type="common">lettuce slug</name>
    <dbReference type="NCBI Taxonomy" id="231223"/>
    <lineage>
        <taxon>Eukaryota</taxon>
        <taxon>Metazoa</taxon>
        <taxon>Spiralia</taxon>
        <taxon>Lophotrochozoa</taxon>
        <taxon>Mollusca</taxon>
        <taxon>Gastropoda</taxon>
        <taxon>Heterobranchia</taxon>
        <taxon>Euthyneura</taxon>
        <taxon>Panpulmonata</taxon>
        <taxon>Sacoglossa</taxon>
        <taxon>Placobranchoidea</taxon>
        <taxon>Plakobranchidae</taxon>
        <taxon>Elysia</taxon>
    </lineage>
</organism>
<feature type="transmembrane region" description="Helical" evidence="6">
    <location>
        <begin position="251"/>
        <end position="270"/>
    </location>
</feature>
<evidence type="ECO:0000256" key="2">
    <source>
        <dbReference type="ARBA" id="ARBA00022692"/>
    </source>
</evidence>
<dbReference type="InterPro" id="IPR050186">
    <property type="entry name" value="TPT_transporter"/>
</dbReference>